<gene>
    <name evidence="2" type="ORF">SAMN05421507_1011432</name>
</gene>
<proteinExistence type="predicted"/>
<organism evidence="2 3">
    <name type="scientific">Lentzea jiangxiensis</name>
    <dbReference type="NCBI Taxonomy" id="641025"/>
    <lineage>
        <taxon>Bacteria</taxon>
        <taxon>Bacillati</taxon>
        <taxon>Actinomycetota</taxon>
        <taxon>Actinomycetes</taxon>
        <taxon>Pseudonocardiales</taxon>
        <taxon>Pseudonocardiaceae</taxon>
        <taxon>Lentzea</taxon>
    </lineage>
</organism>
<dbReference type="AlphaFoldDB" id="A0A1H0GZ70"/>
<protein>
    <submittedName>
        <fullName evidence="2">Uncharacterized protein</fullName>
    </submittedName>
</protein>
<sequence>MYCDKLVIATLTSANTLPEVRGDVDVKALEAAGLTYVLPCQHAENALVQRSDVEGEPVGALANGDRGGGSRLGHGVVSSGRCKYLWSLSAWWCSFSPHSQLVRAACPPRGAGEPGGGTSLDPVRCSGSETGYPRSIGR</sequence>
<keyword evidence="3" id="KW-1185">Reference proteome</keyword>
<evidence type="ECO:0000313" key="3">
    <source>
        <dbReference type="Proteomes" id="UP000199691"/>
    </source>
</evidence>
<dbReference type="STRING" id="641025.SAMN05421507_1011432"/>
<dbReference type="Proteomes" id="UP000199691">
    <property type="component" value="Unassembled WGS sequence"/>
</dbReference>
<accession>A0A1H0GZ70</accession>
<evidence type="ECO:0000256" key="1">
    <source>
        <dbReference type="SAM" id="MobiDB-lite"/>
    </source>
</evidence>
<evidence type="ECO:0000313" key="2">
    <source>
        <dbReference type="EMBL" id="SDO12183.1"/>
    </source>
</evidence>
<reference evidence="3" key="1">
    <citation type="submission" date="2016-10" db="EMBL/GenBank/DDBJ databases">
        <authorList>
            <person name="Varghese N."/>
            <person name="Submissions S."/>
        </authorList>
    </citation>
    <scope>NUCLEOTIDE SEQUENCE [LARGE SCALE GENOMIC DNA]</scope>
    <source>
        <strain evidence="3">CGMCC 4.6609</strain>
    </source>
</reference>
<dbReference type="EMBL" id="FNIX01000001">
    <property type="protein sequence ID" value="SDO12183.1"/>
    <property type="molecule type" value="Genomic_DNA"/>
</dbReference>
<feature type="region of interest" description="Disordered" evidence="1">
    <location>
        <begin position="108"/>
        <end position="138"/>
    </location>
</feature>
<name>A0A1H0GZ70_9PSEU</name>